<accession>A0A0A8ZZX0</accession>
<reference evidence="1" key="2">
    <citation type="journal article" date="2015" name="Data Brief">
        <title>Shoot transcriptome of the giant reed, Arundo donax.</title>
        <authorList>
            <person name="Barrero R.A."/>
            <person name="Guerrero F.D."/>
            <person name="Moolhuijzen P."/>
            <person name="Goolsby J.A."/>
            <person name="Tidwell J."/>
            <person name="Bellgard S.E."/>
            <person name="Bellgard M.I."/>
        </authorList>
    </citation>
    <scope>NUCLEOTIDE SEQUENCE</scope>
    <source>
        <tissue evidence="1">Shoot tissue taken approximately 20 cm above the soil surface</tissue>
    </source>
</reference>
<protein>
    <submittedName>
        <fullName evidence="1">Uncharacterized protein</fullName>
    </submittedName>
</protein>
<name>A0A0A8ZZX0_ARUDO</name>
<proteinExistence type="predicted"/>
<dbReference type="EMBL" id="GBRH01254647">
    <property type="protein sequence ID" value="JAD43248.1"/>
    <property type="molecule type" value="Transcribed_RNA"/>
</dbReference>
<sequence length="10" mass="1078">MLSSLGELTK</sequence>
<reference evidence="1" key="1">
    <citation type="submission" date="2014-09" db="EMBL/GenBank/DDBJ databases">
        <authorList>
            <person name="Magalhaes I.L.F."/>
            <person name="Oliveira U."/>
            <person name="Santos F.R."/>
            <person name="Vidigal T.H.D.A."/>
            <person name="Brescovit A.D."/>
            <person name="Santos A.J."/>
        </authorList>
    </citation>
    <scope>NUCLEOTIDE SEQUENCE</scope>
    <source>
        <tissue evidence="1">Shoot tissue taken approximately 20 cm above the soil surface</tissue>
    </source>
</reference>
<evidence type="ECO:0000313" key="1">
    <source>
        <dbReference type="EMBL" id="JAD43248.1"/>
    </source>
</evidence>
<organism evidence="1">
    <name type="scientific">Arundo donax</name>
    <name type="common">Giant reed</name>
    <name type="synonym">Donax arundinaceus</name>
    <dbReference type="NCBI Taxonomy" id="35708"/>
    <lineage>
        <taxon>Eukaryota</taxon>
        <taxon>Viridiplantae</taxon>
        <taxon>Streptophyta</taxon>
        <taxon>Embryophyta</taxon>
        <taxon>Tracheophyta</taxon>
        <taxon>Spermatophyta</taxon>
        <taxon>Magnoliopsida</taxon>
        <taxon>Liliopsida</taxon>
        <taxon>Poales</taxon>
        <taxon>Poaceae</taxon>
        <taxon>PACMAD clade</taxon>
        <taxon>Arundinoideae</taxon>
        <taxon>Arundineae</taxon>
        <taxon>Arundo</taxon>
    </lineage>
</organism>